<dbReference type="Gene3D" id="2.30.29.30">
    <property type="entry name" value="Pleckstrin-homology domain (PH domain)/Phosphotyrosine-binding domain (PTB)"/>
    <property type="match status" value="1"/>
</dbReference>
<dbReference type="InterPro" id="IPR033635">
    <property type="entry name" value="ANKS1/Caskin"/>
</dbReference>
<keyword evidence="2" id="KW-0040">ANK repeat</keyword>
<dbReference type="SUPFAM" id="SSF50729">
    <property type="entry name" value="PH domain-like"/>
    <property type="match status" value="1"/>
</dbReference>
<keyword evidence="1" id="KW-0677">Repeat</keyword>
<organism evidence="5">
    <name type="scientific">Lamprotornis superbus</name>
    <dbReference type="NCBI Taxonomy" id="245042"/>
    <lineage>
        <taxon>Eukaryota</taxon>
        <taxon>Metazoa</taxon>
        <taxon>Chordata</taxon>
        <taxon>Craniata</taxon>
        <taxon>Vertebrata</taxon>
        <taxon>Euteleostomi</taxon>
        <taxon>Archelosauria</taxon>
        <taxon>Archosauria</taxon>
        <taxon>Dinosauria</taxon>
        <taxon>Saurischia</taxon>
        <taxon>Theropoda</taxon>
        <taxon>Coelurosauria</taxon>
        <taxon>Aves</taxon>
        <taxon>Neognathae</taxon>
        <taxon>Neoaves</taxon>
        <taxon>Telluraves</taxon>
        <taxon>Australaves</taxon>
        <taxon>Passeriformes</taxon>
        <taxon>Sturnidae</taxon>
        <taxon>Lamprotornis</taxon>
    </lineage>
</organism>
<evidence type="ECO:0000256" key="3">
    <source>
        <dbReference type="SAM" id="MobiDB-lite"/>
    </source>
</evidence>
<evidence type="ECO:0000259" key="4">
    <source>
        <dbReference type="PROSITE" id="PS01179"/>
    </source>
</evidence>
<reference evidence="6" key="3">
    <citation type="submission" date="2022-01" db="EMBL/GenBank/DDBJ databases">
        <authorList>
            <person name="Rubenstein D.R."/>
        </authorList>
    </citation>
    <scope>NUCLEOTIDE SEQUENCE</scope>
    <source>
        <strain evidence="6">SS15</strain>
        <tissue evidence="6">Liver</tissue>
    </source>
</reference>
<dbReference type="InterPro" id="IPR011993">
    <property type="entry name" value="PH-like_dom_sf"/>
</dbReference>
<reference evidence="5" key="1">
    <citation type="submission" date="2020-10" db="EMBL/GenBank/DDBJ databases">
        <title>Feather gene expression reveals the developmental basis of iridescence in African starlings.</title>
        <authorList>
            <person name="Rubenstein D.R."/>
        </authorList>
    </citation>
    <scope>NUCLEOTIDE SEQUENCE</scope>
    <source>
        <strain evidence="5">SS15</strain>
        <tissue evidence="5">Liver</tissue>
    </source>
</reference>
<dbReference type="PANTHER" id="PTHR24174">
    <property type="entry name" value="ANKYRIN REPEAT AND STERILE ALPHA MOTIF DOMAIN-CONTAINING PROTEIN 1"/>
    <property type="match status" value="1"/>
</dbReference>
<evidence type="ECO:0000313" key="7">
    <source>
        <dbReference type="Proteomes" id="UP000618051"/>
    </source>
</evidence>
<dbReference type="EMBL" id="JADDUC020000005">
    <property type="protein sequence ID" value="KAI1239034.1"/>
    <property type="molecule type" value="Genomic_DNA"/>
</dbReference>
<evidence type="ECO:0000256" key="1">
    <source>
        <dbReference type="ARBA" id="ARBA00022737"/>
    </source>
</evidence>
<dbReference type="InterPro" id="IPR006020">
    <property type="entry name" value="PTB/PI_dom"/>
</dbReference>
<feature type="region of interest" description="Disordered" evidence="3">
    <location>
        <begin position="222"/>
        <end position="242"/>
    </location>
</feature>
<dbReference type="EMBL" id="JADDUC010000109">
    <property type="protein sequence ID" value="KAG0118529.1"/>
    <property type="molecule type" value="Genomic_DNA"/>
</dbReference>
<sequence>ALPSWGYTPPLQKHSGAGAGNADGALGFCHLCGSHKRCARESKPGDPCCSVTGDWGEPSITLRPPNEATASTPVQYWQHHPEKLIFQSCDYKAFYLGSMLVKELRGTESTQDACAKMRKSTEQMKKVPTIVLSVSYKGVKFIDATNKNIIAEHEIRNISCAAQDPEDLSTFAYITKDLKTNHHYCHVFTAFDVNLAYEIILTLGQAFEVAYQLALQARKGGHSSTLPESFENKPSKPIPKPRVSIRKSVQIDPSEQKTLANLPWIVEPGQEAKRGINTKSKVVTTSLGVVWMQSRAVSAGRADSAMQTIQLGRFVHPCFSLSGLGEGGHQLWECLPSCPLSQEWLLGCGFPKADVDVAFETGCSDSSKLAWCLLKARRATAHSWEEETLSISGSGILPGSLWDLQNRKTVTLLLITSLSATSNHCPAEEAGEGKQRHGPWSLPFRRAVLQMHERETASPAGSCSCKDHKQISLQSYLTFIECHIFLPSVEVRYLDIFKNVGPVQQEFVGNKTALKGKDGLKYPVFKLYSVFKEFQNYLNILFNIAYKISIENEKAKSRNLQEQTLYFKRNQRDPEHKLKKCSIPQSHFVIKKTKNNEVKLCCNEGKQPPCNVLFQAGQTFSSLFLFFHLSFKYLQSTPDSYICECNHPNITFCEEQLPATSTMLLYCHSSRTSRITLESVEFQVGKEEKRVIVKNREILRMPIKFYEMHTKNTKKAIKHQLISNSNDLMVFKGTGFLQQGEQKAAGAAHQRELRASTNHSYSRPRRRIPRLRISTQECFGGFIQTPGSAVGDEGSLGILSAL</sequence>
<comment type="caution">
    <text evidence="5">The sequence shown here is derived from an EMBL/GenBank/DDBJ whole genome shotgun (WGS) entry which is preliminary data.</text>
</comment>
<evidence type="ECO:0000313" key="5">
    <source>
        <dbReference type="EMBL" id="KAG0118529.1"/>
    </source>
</evidence>
<dbReference type="Proteomes" id="UP000618051">
    <property type="component" value="Unassembled WGS sequence"/>
</dbReference>
<gene>
    <name evidence="5" type="ORF">IHE44_000886</name>
    <name evidence="6" type="ORF">IHE44_0012138</name>
</gene>
<dbReference type="PROSITE" id="PS01179">
    <property type="entry name" value="PID"/>
    <property type="match status" value="1"/>
</dbReference>
<reference evidence="6 7" key="2">
    <citation type="journal article" date="2021" name="J. Hered.">
        <title>Feather Gene Expression Elucidates the Developmental Basis of Plumage Iridescence in African Starlings.</title>
        <authorList>
            <person name="Rubenstein D.R."/>
            <person name="Corvelo A."/>
            <person name="MacManes M.D."/>
            <person name="Maia R."/>
            <person name="Narzisi G."/>
            <person name="Rousaki A."/>
            <person name="Vandenabeele P."/>
            <person name="Shawkey M.D."/>
            <person name="Solomon J."/>
        </authorList>
    </citation>
    <scope>NUCLEOTIDE SEQUENCE [LARGE SCALE GENOMIC DNA]</scope>
    <source>
        <strain evidence="6">SS15</strain>
    </source>
</reference>
<dbReference type="PANTHER" id="PTHR24174:SF3">
    <property type="entry name" value="ANKYRIN REPEAT AND STERILE ALPHA MOTIF DOMAIN-CONTAINING PROTEIN 1B"/>
    <property type="match status" value="1"/>
</dbReference>
<keyword evidence="7" id="KW-1185">Reference proteome</keyword>
<dbReference type="AlphaFoldDB" id="A0A835NPJ0"/>
<dbReference type="GO" id="GO:0005829">
    <property type="term" value="C:cytosol"/>
    <property type="evidence" value="ECO:0007669"/>
    <property type="project" value="TreeGrafter"/>
</dbReference>
<protein>
    <submittedName>
        <fullName evidence="5">Ankyrin repeat and sterile alpha motif domain-containing protein 1B</fullName>
    </submittedName>
</protein>
<dbReference type="FunFam" id="2.30.29.30:FF:000045">
    <property type="entry name" value="Ankyrin repeat and sterile alpha motif domain-containing protein 1B"/>
    <property type="match status" value="1"/>
</dbReference>
<accession>A0A835NPJ0</accession>
<proteinExistence type="predicted"/>
<evidence type="ECO:0000313" key="6">
    <source>
        <dbReference type="EMBL" id="KAI1239034.1"/>
    </source>
</evidence>
<dbReference type="GO" id="GO:0048013">
    <property type="term" value="P:ephrin receptor signaling pathway"/>
    <property type="evidence" value="ECO:0007669"/>
    <property type="project" value="TreeGrafter"/>
</dbReference>
<name>A0A835NPJ0_9PASS</name>
<dbReference type="Pfam" id="PF00640">
    <property type="entry name" value="PID"/>
    <property type="match status" value="1"/>
</dbReference>
<evidence type="ECO:0000256" key="2">
    <source>
        <dbReference type="ARBA" id="ARBA00023043"/>
    </source>
</evidence>
<feature type="non-terminal residue" evidence="5">
    <location>
        <position position="1"/>
    </location>
</feature>
<feature type="domain" description="PID" evidence="4">
    <location>
        <begin position="88"/>
        <end position="217"/>
    </location>
</feature>
<dbReference type="CDD" id="cd01274">
    <property type="entry name" value="PTB_Anks"/>
    <property type="match status" value="1"/>
</dbReference>
<dbReference type="SMART" id="SM00462">
    <property type="entry name" value="PTB"/>
    <property type="match status" value="1"/>
</dbReference>
<dbReference type="GO" id="GO:0046875">
    <property type="term" value="F:ephrin receptor binding"/>
    <property type="evidence" value="ECO:0007669"/>
    <property type="project" value="TreeGrafter"/>
</dbReference>
<dbReference type="OrthoDB" id="10039052at2759"/>